<dbReference type="SUPFAM" id="SSF51161">
    <property type="entry name" value="Trimeric LpxA-like enzymes"/>
    <property type="match status" value="1"/>
</dbReference>
<dbReference type="Gene3D" id="2.160.10.10">
    <property type="entry name" value="Hexapeptide repeat proteins"/>
    <property type="match status" value="1"/>
</dbReference>
<name>A0ABV9RFD0_9PSEU</name>
<dbReference type="InterPro" id="IPR050484">
    <property type="entry name" value="Transf_Hexapept/Carb_Anhydrase"/>
</dbReference>
<dbReference type="PANTHER" id="PTHR13061:SF29">
    <property type="entry name" value="GAMMA CARBONIC ANHYDRASE-LIKE 1, MITOCHONDRIAL-RELATED"/>
    <property type="match status" value="1"/>
</dbReference>
<gene>
    <name evidence="3" type="ORF">ACFPEL_08510</name>
</gene>
<evidence type="ECO:0000313" key="4">
    <source>
        <dbReference type="Proteomes" id="UP001595909"/>
    </source>
</evidence>
<dbReference type="PROSITE" id="PS00101">
    <property type="entry name" value="HEXAPEP_TRANSFERASES"/>
    <property type="match status" value="1"/>
</dbReference>
<reference evidence="4" key="1">
    <citation type="journal article" date="2019" name="Int. J. Syst. Evol. Microbiol.">
        <title>The Global Catalogue of Microorganisms (GCM) 10K type strain sequencing project: providing services to taxonomists for standard genome sequencing and annotation.</title>
        <authorList>
            <consortium name="The Broad Institute Genomics Platform"/>
            <consortium name="The Broad Institute Genome Sequencing Center for Infectious Disease"/>
            <person name="Wu L."/>
            <person name="Ma J."/>
        </authorList>
    </citation>
    <scope>NUCLEOTIDE SEQUENCE [LARGE SCALE GENOMIC DNA]</scope>
    <source>
        <strain evidence="4">CCUG 50347</strain>
    </source>
</reference>
<evidence type="ECO:0000313" key="3">
    <source>
        <dbReference type="EMBL" id="MFC4832448.1"/>
    </source>
</evidence>
<dbReference type="InterPro" id="IPR011004">
    <property type="entry name" value="Trimer_LpxA-like_sf"/>
</dbReference>
<dbReference type="PANTHER" id="PTHR13061">
    <property type="entry name" value="DYNACTIN SUBUNIT P25"/>
    <property type="match status" value="1"/>
</dbReference>
<dbReference type="InterPro" id="IPR018357">
    <property type="entry name" value="Hexapep_transf_CS"/>
</dbReference>
<dbReference type="EMBL" id="JBHSIM010000018">
    <property type="protein sequence ID" value="MFC4832448.1"/>
    <property type="molecule type" value="Genomic_DNA"/>
</dbReference>
<accession>A0ABV9RFD0</accession>
<keyword evidence="2" id="KW-0677">Repeat</keyword>
<comment type="caution">
    <text evidence="3">The sequence shown here is derived from an EMBL/GenBank/DDBJ whole genome shotgun (WGS) entry which is preliminary data.</text>
</comment>
<dbReference type="Pfam" id="PF00132">
    <property type="entry name" value="Hexapep"/>
    <property type="match status" value="1"/>
</dbReference>
<evidence type="ECO:0000256" key="2">
    <source>
        <dbReference type="ARBA" id="ARBA00022737"/>
    </source>
</evidence>
<protein>
    <submittedName>
        <fullName evidence="3">Gamma carbonic anhydrase family protein</fullName>
    </submittedName>
</protein>
<dbReference type="Proteomes" id="UP001595909">
    <property type="component" value="Unassembled WGS sequence"/>
</dbReference>
<dbReference type="RefSeq" id="WP_274187739.1">
    <property type="nucleotide sequence ID" value="NZ_BAABHN010000018.1"/>
</dbReference>
<evidence type="ECO:0000256" key="1">
    <source>
        <dbReference type="ARBA" id="ARBA00022679"/>
    </source>
</evidence>
<dbReference type="InterPro" id="IPR001451">
    <property type="entry name" value="Hexapep"/>
</dbReference>
<proteinExistence type="predicted"/>
<sequence length="170" mass="17252">MQLITVDGHTPEIDEAAWVAPGAVVAGRVRLGPDTGVWYTTVVRADMESVTVGAGTSVQDGTVVHADPGFPATIGDNVTVGHRAVVHGCTVEDDCLIGMGAVILNGATIGRGSIVAAGAVVSQGVVIPPGSLVAGVPGKIRREVTDDERAMIAASAATYRHLLGVHRSAL</sequence>
<keyword evidence="1" id="KW-0808">Transferase</keyword>
<organism evidence="3 4">
    <name type="scientific">Actinomycetospora chibensis</name>
    <dbReference type="NCBI Taxonomy" id="663606"/>
    <lineage>
        <taxon>Bacteria</taxon>
        <taxon>Bacillati</taxon>
        <taxon>Actinomycetota</taxon>
        <taxon>Actinomycetes</taxon>
        <taxon>Pseudonocardiales</taxon>
        <taxon>Pseudonocardiaceae</taxon>
        <taxon>Actinomycetospora</taxon>
    </lineage>
</organism>
<keyword evidence="4" id="KW-1185">Reference proteome</keyword>
<dbReference type="InterPro" id="IPR047324">
    <property type="entry name" value="LbH_gamma_CA-like"/>
</dbReference>
<dbReference type="CDD" id="cd04645">
    <property type="entry name" value="LbH_gamma_CA_like"/>
    <property type="match status" value="1"/>
</dbReference>